<organism evidence="2 3">
    <name type="scientific">Rhamnella rubrinervis</name>
    <dbReference type="NCBI Taxonomy" id="2594499"/>
    <lineage>
        <taxon>Eukaryota</taxon>
        <taxon>Viridiplantae</taxon>
        <taxon>Streptophyta</taxon>
        <taxon>Embryophyta</taxon>
        <taxon>Tracheophyta</taxon>
        <taxon>Spermatophyta</taxon>
        <taxon>Magnoliopsida</taxon>
        <taxon>eudicotyledons</taxon>
        <taxon>Gunneridae</taxon>
        <taxon>Pentapetalae</taxon>
        <taxon>rosids</taxon>
        <taxon>fabids</taxon>
        <taxon>Rosales</taxon>
        <taxon>Rhamnaceae</taxon>
        <taxon>rhamnoid group</taxon>
        <taxon>Rhamneae</taxon>
        <taxon>Rhamnella</taxon>
    </lineage>
</organism>
<comment type="caution">
    <text evidence="2">The sequence shown here is derived from an EMBL/GenBank/DDBJ whole genome shotgun (WGS) entry which is preliminary data.</text>
</comment>
<gene>
    <name evidence="2" type="ORF">FNV43_RR04080</name>
</gene>
<accession>A0A8K0HK18</accession>
<dbReference type="PROSITE" id="PS50082">
    <property type="entry name" value="WD_REPEATS_2"/>
    <property type="match status" value="1"/>
</dbReference>
<reference evidence="2" key="1">
    <citation type="submission" date="2020-03" db="EMBL/GenBank/DDBJ databases">
        <title>A high-quality chromosome-level genome assembly of a woody plant with both climbing and erect habits, Rhamnella rubrinervis.</title>
        <authorList>
            <person name="Lu Z."/>
            <person name="Yang Y."/>
            <person name="Zhu X."/>
            <person name="Sun Y."/>
        </authorList>
    </citation>
    <scope>NUCLEOTIDE SEQUENCE</scope>
    <source>
        <strain evidence="2">BYM</strain>
        <tissue evidence="2">Leaf</tissue>
    </source>
</reference>
<feature type="repeat" description="WD" evidence="1">
    <location>
        <begin position="41"/>
        <end position="64"/>
    </location>
</feature>
<evidence type="ECO:0000313" key="2">
    <source>
        <dbReference type="EMBL" id="KAF3453639.1"/>
    </source>
</evidence>
<keyword evidence="1" id="KW-0853">WD repeat</keyword>
<dbReference type="Gene3D" id="2.130.10.10">
    <property type="entry name" value="YVTN repeat-like/Quinoprotein amine dehydrogenase"/>
    <property type="match status" value="1"/>
</dbReference>
<dbReference type="InterPro" id="IPR001680">
    <property type="entry name" value="WD40_rpt"/>
</dbReference>
<sequence length="100" mass="10668">MKFAVTAVHHPSSSSPLPQAISFILTSLQAHHPPYSLILKLLASGSLDGIIQIWDIALGNLKGTLDCPSGGIEMWNAASYLNMFSSHGRTVTCGDFTPES</sequence>
<proteinExistence type="predicted"/>
<evidence type="ECO:0000256" key="1">
    <source>
        <dbReference type="PROSITE-ProRule" id="PRU00221"/>
    </source>
</evidence>
<name>A0A8K0HK18_9ROSA</name>
<dbReference type="EMBL" id="VOIH02000002">
    <property type="protein sequence ID" value="KAF3453639.1"/>
    <property type="molecule type" value="Genomic_DNA"/>
</dbReference>
<evidence type="ECO:0000313" key="3">
    <source>
        <dbReference type="Proteomes" id="UP000796880"/>
    </source>
</evidence>
<dbReference type="Proteomes" id="UP000796880">
    <property type="component" value="Unassembled WGS sequence"/>
</dbReference>
<dbReference type="InterPro" id="IPR015943">
    <property type="entry name" value="WD40/YVTN_repeat-like_dom_sf"/>
</dbReference>
<dbReference type="SUPFAM" id="SSF50978">
    <property type="entry name" value="WD40 repeat-like"/>
    <property type="match status" value="1"/>
</dbReference>
<dbReference type="InterPro" id="IPR036322">
    <property type="entry name" value="WD40_repeat_dom_sf"/>
</dbReference>
<protein>
    <submittedName>
        <fullName evidence="2">Uncharacterized protein</fullName>
    </submittedName>
</protein>
<dbReference type="OrthoDB" id="10261640at2759"/>
<dbReference type="AlphaFoldDB" id="A0A8K0HK18"/>
<keyword evidence="3" id="KW-1185">Reference proteome</keyword>